<feature type="region of interest" description="Disordered" evidence="1">
    <location>
        <begin position="162"/>
        <end position="184"/>
    </location>
</feature>
<keyword evidence="3" id="KW-1185">Reference proteome</keyword>
<evidence type="ECO:0000256" key="1">
    <source>
        <dbReference type="SAM" id="MobiDB-lite"/>
    </source>
</evidence>
<reference evidence="2 3" key="1">
    <citation type="submission" date="2013-05" db="EMBL/GenBank/DDBJ databases">
        <title>Drechslerella stenobrocha genome reveals carnivorous origination and mechanical trapping mechanism of predatory fungi.</title>
        <authorList>
            <person name="Liu X."/>
            <person name="Zhang W."/>
            <person name="Liu K."/>
        </authorList>
    </citation>
    <scope>NUCLEOTIDE SEQUENCE [LARGE SCALE GENOMIC DNA]</scope>
    <source>
        <strain evidence="2 3">248</strain>
    </source>
</reference>
<sequence length="184" mass="19956">MSIRTQHQMSVGKTRGSYKCIPSRYNGRGIDPATLVGKYVVGYEIALEMPEKMRSHYIVLHIAGETAPVKIVIGDSKWGRGICMDKSLEARFKAASTIRPMLIVEASQGIGMRHDPCGSVEVVGMRLAGMVRKQWIWGEMEDRSIFYCGCPKGFAAVIIEDPADGQEQSTGGGREGDSGDSGAA</sequence>
<evidence type="ECO:0000313" key="2">
    <source>
        <dbReference type="EMBL" id="EWC46441.1"/>
    </source>
</evidence>
<name>W7HQJ0_9PEZI</name>
<dbReference type="AlphaFoldDB" id="W7HQJ0"/>
<proteinExistence type="predicted"/>
<dbReference type="HOGENOM" id="CLU_1468137_0_0_1"/>
<dbReference type="EMBL" id="KI966418">
    <property type="protein sequence ID" value="EWC46441.1"/>
    <property type="molecule type" value="Genomic_DNA"/>
</dbReference>
<protein>
    <submittedName>
        <fullName evidence="2">Uncharacterized protein</fullName>
    </submittedName>
</protein>
<evidence type="ECO:0000313" key="3">
    <source>
        <dbReference type="Proteomes" id="UP000024837"/>
    </source>
</evidence>
<dbReference type="Proteomes" id="UP000024837">
    <property type="component" value="Unassembled WGS sequence"/>
</dbReference>
<organism evidence="2 3">
    <name type="scientific">Drechslerella stenobrocha 248</name>
    <dbReference type="NCBI Taxonomy" id="1043628"/>
    <lineage>
        <taxon>Eukaryota</taxon>
        <taxon>Fungi</taxon>
        <taxon>Dikarya</taxon>
        <taxon>Ascomycota</taxon>
        <taxon>Pezizomycotina</taxon>
        <taxon>Orbiliomycetes</taxon>
        <taxon>Orbiliales</taxon>
        <taxon>Orbiliaceae</taxon>
        <taxon>Drechslerella</taxon>
    </lineage>
</organism>
<gene>
    <name evidence="2" type="ORF">DRE_04384</name>
</gene>
<accession>W7HQJ0</accession>